<organism evidence="2 4">
    <name type="scientific">Legionella steigerwaltii</name>
    <dbReference type="NCBI Taxonomy" id="460"/>
    <lineage>
        <taxon>Bacteria</taxon>
        <taxon>Pseudomonadati</taxon>
        <taxon>Pseudomonadota</taxon>
        <taxon>Gammaproteobacteria</taxon>
        <taxon>Legionellales</taxon>
        <taxon>Legionellaceae</taxon>
        <taxon>Legionella</taxon>
    </lineage>
</organism>
<gene>
    <name evidence="1" type="ORF">Lstg_0320</name>
    <name evidence="2" type="ORF">NCTC11991_01822</name>
</gene>
<reference evidence="1 3" key="1">
    <citation type="submission" date="2015-11" db="EMBL/GenBank/DDBJ databases">
        <title>Genomic analysis of 38 Legionella species identifies large and diverse effector repertoires.</title>
        <authorList>
            <person name="Burstein D."/>
            <person name="Amaro F."/>
            <person name="Zusman T."/>
            <person name="Lifshitz Z."/>
            <person name="Cohen O."/>
            <person name="Gilbert J.A."/>
            <person name="Pupko T."/>
            <person name="Shuman H.A."/>
            <person name="Segal G."/>
        </authorList>
    </citation>
    <scope>NUCLEOTIDE SEQUENCE [LARGE SCALE GENOMIC DNA]</scope>
    <source>
        <strain evidence="1 3">SC-18-C9</strain>
    </source>
</reference>
<reference evidence="2 4" key="2">
    <citation type="submission" date="2018-06" db="EMBL/GenBank/DDBJ databases">
        <authorList>
            <consortium name="Pathogen Informatics"/>
            <person name="Doyle S."/>
        </authorList>
    </citation>
    <scope>NUCLEOTIDE SEQUENCE [LARGE SCALE GENOMIC DNA]</scope>
    <source>
        <strain evidence="2 4">NCTC11991</strain>
    </source>
</reference>
<dbReference type="Proteomes" id="UP000054820">
    <property type="component" value="Unassembled WGS sequence"/>
</dbReference>
<accession>A0A378LBG3</accession>
<dbReference type="EMBL" id="LNYZ01000001">
    <property type="protein sequence ID" value="KTD81093.1"/>
    <property type="molecule type" value="Genomic_DNA"/>
</dbReference>
<evidence type="ECO:0000313" key="2">
    <source>
        <dbReference type="EMBL" id="STY23218.1"/>
    </source>
</evidence>
<dbReference type="Proteomes" id="UP000255110">
    <property type="component" value="Unassembled WGS sequence"/>
</dbReference>
<evidence type="ECO:0000313" key="3">
    <source>
        <dbReference type="Proteomes" id="UP000054820"/>
    </source>
</evidence>
<proteinExistence type="predicted"/>
<name>A0A378LBG3_9GAMM</name>
<evidence type="ECO:0000313" key="1">
    <source>
        <dbReference type="EMBL" id="KTD81093.1"/>
    </source>
</evidence>
<protein>
    <submittedName>
        <fullName evidence="2">Uncharacterized protein</fullName>
    </submittedName>
</protein>
<dbReference type="STRING" id="460.Lstg_0320"/>
<keyword evidence="3" id="KW-1185">Reference proteome</keyword>
<evidence type="ECO:0000313" key="4">
    <source>
        <dbReference type="Proteomes" id="UP000255110"/>
    </source>
</evidence>
<dbReference type="RefSeq" id="WP_156413864.1">
    <property type="nucleotide sequence ID" value="NZ_CAAAIO010000003.1"/>
</dbReference>
<sequence length="54" mass="6163">MSCSNTLSQFLAFVLFCSFSRSVDALIANKDLLNTEIKKIVDEQREKHNLPAYL</sequence>
<dbReference type="AlphaFoldDB" id="A0A378LBG3"/>
<dbReference type="EMBL" id="UGOY01000001">
    <property type="protein sequence ID" value="STY23218.1"/>
    <property type="molecule type" value="Genomic_DNA"/>
</dbReference>